<evidence type="ECO:0000313" key="10">
    <source>
        <dbReference type="Proteomes" id="UP000182658"/>
    </source>
</evidence>
<dbReference type="PROSITE" id="PS00463">
    <property type="entry name" value="ZN2_CY6_FUNGAL_1"/>
    <property type="match status" value="1"/>
</dbReference>
<dbReference type="InterPro" id="IPR001138">
    <property type="entry name" value="Zn2Cys6_DnaBD"/>
</dbReference>
<evidence type="ECO:0000256" key="1">
    <source>
        <dbReference type="ARBA" id="ARBA00022723"/>
    </source>
</evidence>
<keyword evidence="1" id="KW-0479">Metal-binding</keyword>
<dbReference type="CDD" id="cd00067">
    <property type="entry name" value="GAL4"/>
    <property type="match status" value="1"/>
</dbReference>
<dbReference type="Gene3D" id="4.10.240.10">
    <property type="entry name" value="Zn(2)-C6 fungal-type DNA-binding domain"/>
    <property type="match status" value="1"/>
</dbReference>
<feature type="region of interest" description="Disordered" evidence="7">
    <location>
        <begin position="345"/>
        <end position="381"/>
    </location>
</feature>
<dbReference type="SUPFAM" id="SSF57701">
    <property type="entry name" value="Zn2/Cys6 DNA-binding domain"/>
    <property type="match status" value="1"/>
</dbReference>
<feature type="domain" description="Zn(2)-C6 fungal-type" evidence="8">
    <location>
        <begin position="246"/>
        <end position="280"/>
    </location>
</feature>
<dbReference type="GO" id="GO:0000981">
    <property type="term" value="F:DNA-binding transcription factor activity, RNA polymerase II-specific"/>
    <property type="evidence" value="ECO:0007669"/>
    <property type="project" value="InterPro"/>
</dbReference>
<dbReference type="InterPro" id="IPR050797">
    <property type="entry name" value="Carb_Metab_Trans_Reg"/>
</dbReference>
<proteinExistence type="predicted"/>
<dbReference type="PANTHER" id="PTHR31668">
    <property type="entry name" value="GLUCOSE TRANSPORT TRANSCRIPTION REGULATOR RGT1-RELATED-RELATED"/>
    <property type="match status" value="1"/>
</dbReference>
<feature type="compositionally biased region" description="Polar residues" evidence="7">
    <location>
        <begin position="28"/>
        <end position="37"/>
    </location>
</feature>
<dbReference type="CDD" id="cd12148">
    <property type="entry name" value="fungal_TF_MHR"/>
    <property type="match status" value="1"/>
</dbReference>
<dbReference type="STRING" id="1408157.A0A1J7IUM7"/>
<evidence type="ECO:0000256" key="2">
    <source>
        <dbReference type="ARBA" id="ARBA00023015"/>
    </source>
</evidence>
<dbReference type="OrthoDB" id="5426978at2759"/>
<protein>
    <recommendedName>
        <fullName evidence="8">Zn(2)-C6 fungal-type domain-containing protein</fullName>
    </recommendedName>
</protein>
<accession>A0A1J7IUM7</accession>
<feature type="compositionally biased region" description="Basic and acidic residues" evidence="7">
    <location>
        <begin position="118"/>
        <end position="129"/>
    </location>
</feature>
<sequence>MRRALMATLTTMDTKVDPSVPEDVMMQQGYQSPSADASDTAGFYGTQSRDQDISDVQEPLETQQPREQTSPDRQQSGTSVSAEELQLAAQLTQGLAPMMAAHNQAQEQQLQQVQDAEMQPREQSYEHHTQDVDFQDQQDLHDQVQEPEPDYDDHVRDPEYQAQVQRDTASLHQQLQTQLADHERELQNILREQAQAQSAVDTHYAAPSITPSHLQQQHIPLGHLGQQYQMQDSSIPPRKRSKVSRACDECRRKKIKCDAQSDGGDEPCSNCRRSSSPCLFSRIPQKRGPSKGYIKELADRINSIEGKLGGGADLLESVSRRESAEAFSSPLPIDNGRKRPFSSISNDTFPAPSPARHTGWVPDHRPIQPYLPSPNRDTSYSANGLAPQPIGPKADPPRLETQVADSMQLDTVMGELNEVTWRIYESSIQQTFPILASRSFRVQALIAPCAVHLREAFLEAFYAALKHTQELPPGTSGDTRTANKLLTEWETDNNTRSYQTDLVHLQTLLLMAIETDSHGPASVKGHHGGLPKGSFIGRALALAYSMGLQTTMIDLNPEELDVDMEDNIAMRAWWSLVMLDRWNAIGAALPAQIPADTAVILPVLKSIMGEGPYALMHLSQLLSNFVPMALTPPKRCGHTQVPTLSSWVNLAIESFRLNLPPSITPDTHPVVHLAYWHCRLLAYLLMPSALSTDVFWAAKEIVKLLVRHSRLRSPLNHHFSSLVTAALIKLSEVAKTHDEAIKLLRELHDKPFAQSAWDGAIMAALAETLTRPETSSGIASHNLQHLADLATATTDLAAAAAAAVATDDNTAPEEVEEAPIKYRTMSDYEDLGFDPRPMLRAGYLNYFATGEAGLAAE</sequence>
<reference evidence="9 10" key="1">
    <citation type="submission" date="2016-10" db="EMBL/GenBank/DDBJ databases">
        <title>Draft genome sequence of Coniochaeta ligniaria NRRL30616, a lignocellulolytic fungus for bioabatement of inhibitors in plant biomass hydrolysates.</title>
        <authorList>
            <consortium name="DOE Joint Genome Institute"/>
            <person name="Jimenez D.J."/>
            <person name="Hector R.E."/>
            <person name="Riley R."/>
            <person name="Sun H."/>
            <person name="Grigoriev I.V."/>
            <person name="Van Elsas J.D."/>
            <person name="Nichols N.N."/>
        </authorList>
    </citation>
    <scope>NUCLEOTIDE SEQUENCE [LARGE SCALE GENOMIC DNA]</scope>
    <source>
        <strain evidence="9 10">NRRL 30616</strain>
    </source>
</reference>
<keyword evidence="2" id="KW-0805">Transcription regulation</keyword>
<evidence type="ECO:0000259" key="8">
    <source>
        <dbReference type="PROSITE" id="PS50048"/>
    </source>
</evidence>
<evidence type="ECO:0000256" key="5">
    <source>
        <dbReference type="ARBA" id="ARBA00023242"/>
    </source>
</evidence>
<dbReference type="PANTHER" id="PTHR31668:SF26">
    <property type="entry name" value="GLUCOSE TRANSPORT TRANSCRIPTION REGULATOR RGT1-RELATED"/>
    <property type="match status" value="1"/>
</dbReference>
<organism evidence="9 10">
    <name type="scientific">Coniochaeta ligniaria NRRL 30616</name>
    <dbReference type="NCBI Taxonomy" id="1408157"/>
    <lineage>
        <taxon>Eukaryota</taxon>
        <taxon>Fungi</taxon>
        <taxon>Dikarya</taxon>
        <taxon>Ascomycota</taxon>
        <taxon>Pezizomycotina</taxon>
        <taxon>Sordariomycetes</taxon>
        <taxon>Sordariomycetidae</taxon>
        <taxon>Coniochaetales</taxon>
        <taxon>Coniochaetaceae</taxon>
        <taxon>Coniochaeta</taxon>
    </lineage>
</organism>
<gene>
    <name evidence="9" type="ORF">CONLIGDRAFT_69375</name>
</gene>
<feature type="region of interest" description="Disordered" evidence="7">
    <location>
        <begin position="101"/>
        <end position="129"/>
    </location>
</feature>
<feature type="coiled-coil region" evidence="6">
    <location>
        <begin position="172"/>
        <end position="199"/>
    </location>
</feature>
<dbReference type="InterPro" id="IPR036864">
    <property type="entry name" value="Zn2-C6_fun-type_DNA-bd_sf"/>
</dbReference>
<keyword evidence="10" id="KW-1185">Reference proteome</keyword>
<name>A0A1J7IUM7_9PEZI</name>
<evidence type="ECO:0000256" key="7">
    <source>
        <dbReference type="SAM" id="MobiDB-lite"/>
    </source>
</evidence>
<evidence type="ECO:0000256" key="4">
    <source>
        <dbReference type="ARBA" id="ARBA00023163"/>
    </source>
</evidence>
<evidence type="ECO:0000313" key="9">
    <source>
        <dbReference type="EMBL" id="OIW24817.1"/>
    </source>
</evidence>
<evidence type="ECO:0000256" key="3">
    <source>
        <dbReference type="ARBA" id="ARBA00023125"/>
    </source>
</evidence>
<keyword evidence="5" id="KW-0539">Nucleus</keyword>
<dbReference type="GO" id="GO:0008270">
    <property type="term" value="F:zinc ion binding"/>
    <property type="evidence" value="ECO:0007669"/>
    <property type="project" value="InterPro"/>
</dbReference>
<dbReference type="Pfam" id="PF00172">
    <property type="entry name" value="Zn_clus"/>
    <property type="match status" value="1"/>
</dbReference>
<dbReference type="GO" id="GO:0003677">
    <property type="term" value="F:DNA binding"/>
    <property type="evidence" value="ECO:0007669"/>
    <property type="project" value="UniProtKB-KW"/>
</dbReference>
<dbReference type="InParanoid" id="A0A1J7IUM7"/>
<feature type="compositionally biased region" description="Low complexity" evidence="7">
    <location>
        <begin position="101"/>
        <end position="117"/>
    </location>
</feature>
<dbReference type="SMART" id="SM00066">
    <property type="entry name" value="GAL4"/>
    <property type="match status" value="1"/>
</dbReference>
<feature type="compositionally biased region" description="Polar residues" evidence="7">
    <location>
        <begin position="60"/>
        <end position="81"/>
    </location>
</feature>
<keyword evidence="6" id="KW-0175">Coiled coil</keyword>
<keyword evidence="4" id="KW-0804">Transcription</keyword>
<dbReference type="EMBL" id="KV875102">
    <property type="protein sequence ID" value="OIW24817.1"/>
    <property type="molecule type" value="Genomic_DNA"/>
</dbReference>
<evidence type="ECO:0000256" key="6">
    <source>
        <dbReference type="SAM" id="Coils"/>
    </source>
</evidence>
<dbReference type="Proteomes" id="UP000182658">
    <property type="component" value="Unassembled WGS sequence"/>
</dbReference>
<dbReference type="AlphaFoldDB" id="A0A1J7IUM7"/>
<dbReference type="PROSITE" id="PS50048">
    <property type="entry name" value="ZN2_CY6_FUNGAL_2"/>
    <property type="match status" value="1"/>
</dbReference>
<feature type="region of interest" description="Disordered" evidence="7">
    <location>
        <begin position="1"/>
        <end position="83"/>
    </location>
</feature>
<keyword evidence="3" id="KW-0238">DNA-binding</keyword>